<evidence type="ECO:0000313" key="2">
    <source>
        <dbReference type="EMBL" id="MBW0536701.1"/>
    </source>
</evidence>
<dbReference type="CDD" id="cd01647">
    <property type="entry name" value="RT_LTR"/>
    <property type="match status" value="1"/>
</dbReference>
<comment type="caution">
    <text evidence="2">The sequence shown here is derived from an EMBL/GenBank/DDBJ whole genome shotgun (WGS) entry which is preliminary data.</text>
</comment>
<dbReference type="InterPro" id="IPR043502">
    <property type="entry name" value="DNA/RNA_pol_sf"/>
</dbReference>
<proteinExistence type="predicted"/>
<dbReference type="Gene3D" id="3.10.10.10">
    <property type="entry name" value="HIV Type 1 Reverse Transcriptase, subunit A, domain 1"/>
    <property type="match status" value="1"/>
</dbReference>
<dbReference type="Gene3D" id="3.30.70.270">
    <property type="match status" value="1"/>
</dbReference>
<gene>
    <name evidence="2" type="ORF">O181_076416</name>
</gene>
<evidence type="ECO:0000259" key="1">
    <source>
        <dbReference type="Pfam" id="PF00078"/>
    </source>
</evidence>
<dbReference type="AlphaFoldDB" id="A0A9Q3FAC6"/>
<dbReference type="InterPro" id="IPR000477">
    <property type="entry name" value="RT_dom"/>
</dbReference>
<protein>
    <recommendedName>
        <fullName evidence="1">Reverse transcriptase domain-containing protein</fullName>
    </recommendedName>
</protein>
<feature type="domain" description="Reverse transcriptase" evidence="1">
    <location>
        <begin position="502"/>
        <end position="585"/>
    </location>
</feature>
<dbReference type="PANTHER" id="PTHR37984">
    <property type="entry name" value="PROTEIN CBG26694"/>
    <property type="match status" value="1"/>
</dbReference>
<dbReference type="PANTHER" id="PTHR37984:SF5">
    <property type="entry name" value="PROTEIN NYNRIN-LIKE"/>
    <property type="match status" value="1"/>
</dbReference>
<dbReference type="Pfam" id="PF00078">
    <property type="entry name" value="RVT_1"/>
    <property type="match status" value="1"/>
</dbReference>
<dbReference type="Proteomes" id="UP000765509">
    <property type="component" value="Unassembled WGS sequence"/>
</dbReference>
<sequence length="586" mass="67531">MPRHSTPLTEGKLSVKESLTPFLGENAYSTRDIPKIEEWPTFSGEGEYNHIEFIRTIDMLQEDFNIPDEIIVGKLHCLFTRTAKKWYYKMRIDHGKHDWSWWKSEVIIKWANNSWRFKMENAFESAIFNSEKDKPLTWFFKQKDRLSALHPDMSDTMINMKILRKCGGELEHAIKSRCVEPCPTEDYINAIEDIITRTRIGRTWTKIPMESKIISKAPREDRKPEKPVLKCHKCGRTSHLANTFIKKKKINEVQVIEEAQCTEGKEESDLDYAVSEDTPVEDYTIENIKSFFEVTQFHTHLPQYSEDCHNLINIQYARMCKTKPAREKCYTAGASCITSILMNGIEAKVNFDTGAFCTCVGNNYLQVILPEWENHLLPIEGVHFSSFSNNMYPLGILDTNIVLPHPTWSIKMKTEIGTYNNSFSSDNEPLGAIRGHEFDITLNIGRPYAPVLGIPAYPASPRAREALEKHIQELIQLGVLRKIGHNEEFEVTTPVIIAWNNDKSRMVGDFRALNTYTVPDRCSIPRIQETLTQLSKVKYITSMDALKGFHQNVLTPKAKKLLRFITHCGIYEYLRMPFGIKNAPSH</sequence>
<accession>A0A9Q3FAC6</accession>
<dbReference type="InterPro" id="IPR043128">
    <property type="entry name" value="Rev_trsase/Diguanyl_cyclase"/>
</dbReference>
<organism evidence="2 3">
    <name type="scientific">Austropuccinia psidii MF-1</name>
    <dbReference type="NCBI Taxonomy" id="1389203"/>
    <lineage>
        <taxon>Eukaryota</taxon>
        <taxon>Fungi</taxon>
        <taxon>Dikarya</taxon>
        <taxon>Basidiomycota</taxon>
        <taxon>Pucciniomycotina</taxon>
        <taxon>Pucciniomycetes</taxon>
        <taxon>Pucciniales</taxon>
        <taxon>Sphaerophragmiaceae</taxon>
        <taxon>Austropuccinia</taxon>
    </lineage>
</organism>
<dbReference type="EMBL" id="AVOT02041382">
    <property type="protein sequence ID" value="MBW0536701.1"/>
    <property type="molecule type" value="Genomic_DNA"/>
</dbReference>
<dbReference type="SUPFAM" id="SSF56672">
    <property type="entry name" value="DNA/RNA polymerases"/>
    <property type="match status" value="1"/>
</dbReference>
<name>A0A9Q3FAC6_9BASI</name>
<reference evidence="2" key="1">
    <citation type="submission" date="2021-03" db="EMBL/GenBank/DDBJ databases">
        <title>Draft genome sequence of rust myrtle Austropuccinia psidii MF-1, a brazilian biotype.</title>
        <authorList>
            <person name="Quecine M.C."/>
            <person name="Pachon D.M.R."/>
            <person name="Bonatelli M.L."/>
            <person name="Correr F.H."/>
            <person name="Franceschini L.M."/>
            <person name="Leite T.F."/>
            <person name="Margarido G.R.A."/>
            <person name="Almeida C.A."/>
            <person name="Ferrarezi J.A."/>
            <person name="Labate C.A."/>
        </authorList>
    </citation>
    <scope>NUCLEOTIDE SEQUENCE</scope>
    <source>
        <strain evidence="2">MF-1</strain>
    </source>
</reference>
<keyword evidence="3" id="KW-1185">Reference proteome</keyword>
<evidence type="ECO:0000313" key="3">
    <source>
        <dbReference type="Proteomes" id="UP000765509"/>
    </source>
</evidence>
<dbReference type="InterPro" id="IPR050951">
    <property type="entry name" value="Retrovirus_Pol_polyprotein"/>
</dbReference>